<protein>
    <recommendedName>
        <fullName evidence="3">Transposase</fullName>
    </recommendedName>
</protein>
<evidence type="ECO:0008006" key="3">
    <source>
        <dbReference type="Google" id="ProtNLM"/>
    </source>
</evidence>
<evidence type="ECO:0000313" key="2">
    <source>
        <dbReference type="Proteomes" id="UP000076925"/>
    </source>
</evidence>
<sequence>MSLPNLTIEKILFPIITLWLETYFPSENIIYVVIDRTNWACINLFMVSVVWDKRAFPIYFTLLPKMGSSNFDDQILALSQVLPIFNNYKMIVLL</sequence>
<dbReference type="AlphaFoldDB" id="A0A139XD95"/>
<dbReference type="EMBL" id="ANNX02000017">
    <property type="protein sequence ID" value="KYC42623.1"/>
    <property type="molecule type" value="Genomic_DNA"/>
</dbReference>
<dbReference type="Proteomes" id="UP000076925">
    <property type="component" value="Unassembled WGS sequence"/>
</dbReference>
<comment type="caution">
    <text evidence="1">The sequence shown here is derived from an EMBL/GenBank/DDBJ whole genome shotgun (WGS) entry which is preliminary data.</text>
</comment>
<name>A0A139XD95_9CYAN</name>
<gene>
    <name evidence="1" type="ORF">WA1_14845</name>
</gene>
<proteinExistence type="predicted"/>
<accession>A0A139XD95</accession>
<organism evidence="1 2">
    <name type="scientific">Scytonema hofmannii PCC 7110</name>
    <dbReference type="NCBI Taxonomy" id="128403"/>
    <lineage>
        <taxon>Bacteria</taxon>
        <taxon>Bacillati</taxon>
        <taxon>Cyanobacteriota</taxon>
        <taxon>Cyanophyceae</taxon>
        <taxon>Nostocales</taxon>
        <taxon>Scytonemataceae</taxon>
        <taxon>Scytonema</taxon>
    </lineage>
</organism>
<keyword evidence="2" id="KW-1185">Reference proteome</keyword>
<reference evidence="1 2" key="1">
    <citation type="journal article" date="2013" name="Genome Biol. Evol.">
        <title>Genomes of Stigonematalean cyanobacteria (subsection V) and the evolution of oxygenic photosynthesis from prokaryotes to plastids.</title>
        <authorList>
            <person name="Dagan T."/>
            <person name="Roettger M."/>
            <person name="Stucken K."/>
            <person name="Landan G."/>
            <person name="Koch R."/>
            <person name="Major P."/>
            <person name="Gould S.B."/>
            <person name="Goremykin V.V."/>
            <person name="Rippka R."/>
            <person name="Tandeau de Marsac N."/>
            <person name="Gugger M."/>
            <person name="Lockhart P.J."/>
            <person name="Allen J.F."/>
            <person name="Brune I."/>
            <person name="Maus I."/>
            <person name="Puhler A."/>
            <person name="Martin W.F."/>
        </authorList>
    </citation>
    <scope>NUCLEOTIDE SEQUENCE [LARGE SCALE GENOMIC DNA]</scope>
    <source>
        <strain evidence="1 2">PCC 7110</strain>
    </source>
</reference>
<evidence type="ECO:0000313" key="1">
    <source>
        <dbReference type="EMBL" id="KYC42623.1"/>
    </source>
</evidence>